<dbReference type="PANTHER" id="PTHR32166:SF122">
    <property type="entry name" value="OS09G0499600 PROTEIN"/>
    <property type="match status" value="1"/>
</dbReference>
<evidence type="ECO:0000256" key="3">
    <source>
        <dbReference type="ARBA" id="ARBA00022771"/>
    </source>
</evidence>
<evidence type="ECO:0000256" key="6">
    <source>
        <dbReference type="ARBA" id="ARBA00023242"/>
    </source>
</evidence>
<proteinExistence type="predicted"/>
<dbReference type="GO" id="GO:0008270">
    <property type="term" value="F:zinc ion binding"/>
    <property type="evidence" value="ECO:0007669"/>
    <property type="project" value="UniProtKB-KW"/>
</dbReference>
<feature type="domain" description="BED-type" evidence="9">
    <location>
        <begin position="18"/>
        <end position="75"/>
    </location>
</feature>
<name>A0A6N2M3X5_SALVM</name>
<dbReference type="GO" id="GO:0046983">
    <property type="term" value="F:protein dimerization activity"/>
    <property type="evidence" value="ECO:0007669"/>
    <property type="project" value="InterPro"/>
</dbReference>
<dbReference type="InterPro" id="IPR007021">
    <property type="entry name" value="DUF659"/>
</dbReference>
<feature type="region of interest" description="Disordered" evidence="8">
    <location>
        <begin position="86"/>
        <end position="151"/>
    </location>
</feature>
<feature type="compositionally biased region" description="Polar residues" evidence="8">
    <location>
        <begin position="1"/>
        <end position="17"/>
    </location>
</feature>
<feature type="region of interest" description="Disordered" evidence="8">
    <location>
        <begin position="1"/>
        <end position="23"/>
    </location>
</feature>
<dbReference type="Pfam" id="PF02892">
    <property type="entry name" value="zf-BED"/>
    <property type="match status" value="1"/>
</dbReference>
<evidence type="ECO:0000259" key="9">
    <source>
        <dbReference type="PROSITE" id="PS50808"/>
    </source>
</evidence>
<evidence type="ECO:0000256" key="8">
    <source>
        <dbReference type="SAM" id="MobiDB-lite"/>
    </source>
</evidence>
<dbReference type="PROSITE" id="PS50808">
    <property type="entry name" value="ZF_BED"/>
    <property type="match status" value="1"/>
</dbReference>
<evidence type="ECO:0000256" key="2">
    <source>
        <dbReference type="ARBA" id="ARBA00022723"/>
    </source>
</evidence>
<feature type="compositionally biased region" description="Polar residues" evidence="8">
    <location>
        <begin position="118"/>
        <end position="134"/>
    </location>
</feature>
<dbReference type="GO" id="GO:0003677">
    <property type="term" value="F:DNA binding"/>
    <property type="evidence" value="ECO:0007669"/>
    <property type="project" value="UniProtKB-KW"/>
</dbReference>
<dbReference type="EMBL" id="CAADRP010001691">
    <property type="protein sequence ID" value="VFU48234.1"/>
    <property type="molecule type" value="Genomic_DNA"/>
</dbReference>
<evidence type="ECO:0000256" key="1">
    <source>
        <dbReference type="ARBA" id="ARBA00004123"/>
    </source>
</evidence>
<keyword evidence="4" id="KW-0862">Zinc</keyword>
<keyword evidence="5" id="KW-0238">DNA-binding</keyword>
<dbReference type="Pfam" id="PF05699">
    <property type="entry name" value="Dimer_Tnp_hAT"/>
    <property type="match status" value="1"/>
</dbReference>
<accession>A0A6N2M3X5</accession>
<keyword evidence="6" id="KW-0539">Nucleus</keyword>
<evidence type="ECO:0000313" key="10">
    <source>
        <dbReference type="EMBL" id="VFU48234.1"/>
    </source>
</evidence>
<organism evidence="10">
    <name type="scientific">Salix viminalis</name>
    <name type="common">Common osier</name>
    <name type="synonym">Basket willow</name>
    <dbReference type="NCBI Taxonomy" id="40686"/>
    <lineage>
        <taxon>Eukaryota</taxon>
        <taxon>Viridiplantae</taxon>
        <taxon>Streptophyta</taxon>
        <taxon>Embryophyta</taxon>
        <taxon>Tracheophyta</taxon>
        <taxon>Spermatophyta</taxon>
        <taxon>Magnoliopsida</taxon>
        <taxon>eudicotyledons</taxon>
        <taxon>Gunneridae</taxon>
        <taxon>Pentapetalae</taxon>
        <taxon>rosids</taxon>
        <taxon>fabids</taxon>
        <taxon>Malpighiales</taxon>
        <taxon>Salicaceae</taxon>
        <taxon>Saliceae</taxon>
        <taxon>Salix</taxon>
    </lineage>
</organism>
<evidence type="ECO:0000256" key="4">
    <source>
        <dbReference type="ARBA" id="ARBA00022833"/>
    </source>
</evidence>
<protein>
    <recommendedName>
        <fullName evidence="9">BED-type domain-containing protein</fullName>
    </recommendedName>
</protein>
<dbReference type="InterPro" id="IPR003656">
    <property type="entry name" value="Znf_BED"/>
</dbReference>
<evidence type="ECO:0000256" key="7">
    <source>
        <dbReference type="PROSITE-ProRule" id="PRU00027"/>
    </source>
</evidence>
<keyword evidence="3 7" id="KW-0863">Zinc-finger</keyword>
<dbReference type="InterPro" id="IPR008906">
    <property type="entry name" value="HATC_C_dom"/>
</dbReference>
<dbReference type="SUPFAM" id="SSF53098">
    <property type="entry name" value="Ribonuclease H-like"/>
    <property type="match status" value="1"/>
</dbReference>
<dbReference type="PANTHER" id="PTHR32166">
    <property type="entry name" value="OSJNBA0013A04.12 PROTEIN"/>
    <property type="match status" value="1"/>
</dbReference>
<dbReference type="GO" id="GO:0005634">
    <property type="term" value="C:nucleus"/>
    <property type="evidence" value="ECO:0007669"/>
    <property type="project" value="UniProtKB-SubCell"/>
</dbReference>
<evidence type="ECO:0000256" key="5">
    <source>
        <dbReference type="ARBA" id="ARBA00023125"/>
    </source>
</evidence>
<comment type="subcellular location">
    <subcellularLocation>
        <location evidence="1">Nucleus</location>
    </subcellularLocation>
</comment>
<keyword evidence="2" id="KW-0479">Metal-binding</keyword>
<dbReference type="AlphaFoldDB" id="A0A6N2M3X5"/>
<sequence>MAENSSSGGTSMYSAPTRSDDPAWAHGQVVPGVKAASICIYCNKRINGGGVTRLKYHLAGIKGEVEACKKVPPEVKWQMKQMVDEMTTEKERRKRIRTDIGNSQSASNDEEIAEGDIRSQTSRRTTVQGTSTSGRRIPLFAPRTTPGSQPSIRSAMATKEMEYNARIAVATWWYDANIAFNSANSYYYQPMLDAVASIGPGFKGPSFHDLRGPLLKDVVHNVHEYILSIKADWRVYGCSIMADGWTNRKNAPIVNFLAYSPRGTVFLKSVDTSGLRKDKETLLEMFDEVVKEVGQENIVQFVSDNEASFKAAGKALQQRKEFTNGHDLCRPGITRFATHFLSLQCLLKFKKELRQMFTCTKWVESSHGKSRVGNEIAAIILQDNDFWPRCAHIVNVSEPLVRVLRLADSEEKPSMGYLYEAMDKAKEAIKIRLKNRMSQYGPYIRVIDARWDKQLHSPLHAAGCFLNPGIYFRPSFSKQREVTRGLLTTIMRLVPDCDTQDNISAQIEEYKRATGLFGVTMAILSWWEQFGIDTPELQKFAIRVLSQCCSATGCERNWSVFEFIHSKNRNRLEHKRLNDLVFVRYNLKIQQRNMSRTRDALDPISLDNIDLLNEWICEEPGLLDGDDISWESIEAPFATLNLDDEETCVNEENELGGDDQLLECLVDDFPYVPQPDQDPYFYINDVVEMPWVLGAGDQPLPLFGVVLGPLVMSGL</sequence>
<reference evidence="10" key="1">
    <citation type="submission" date="2019-03" db="EMBL/GenBank/DDBJ databases">
        <authorList>
            <person name="Mank J."/>
            <person name="Almeida P."/>
        </authorList>
    </citation>
    <scope>NUCLEOTIDE SEQUENCE</scope>
    <source>
        <strain evidence="10">78183</strain>
    </source>
</reference>
<dbReference type="InterPro" id="IPR012337">
    <property type="entry name" value="RNaseH-like_sf"/>
</dbReference>
<dbReference type="Pfam" id="PF04937">
    <property type="entry name" value="DUF659"/>
    <property type="match status" value="1"/>
</dbReference>
<gene>
    <name evidence="10" type="ORF">SVIM_LOCUS314353</name>
</gene>